<evidence type="ECO:0000313" key="1">
    <source>
        <dbReference type="EMBL" id="KAJ8884715.1"/>
    </source>
</evidence>
<sequence length="123" mass="14062">MPGLKTVHFLSDGPTYQYWNRKMFYLMGSYLRRKLEADCNQWHYNEARHGKGPPDGVGGSLKRTADRLVATGTDIPNFNRLTEELEKHSTGIKILVLDPTIIPIVQAKFPYIIPSFKDTMQAH</sequence>
<reference evidence="1 2" key="1">
    <citation type="submission" date="2023-02" db="EMBL/GenBank/DDBJ databases">
        <title>LHISI_Scaffold_Assembly.</title>
        <authorList>
            <person name="Stuart O.P."/>
            <person name="Cleave R."/>
            <person name="Magrath M.J.L."/>
            <person name="Mikheyev A.S."/>
        </authorList>
    </citation>
    <scope>NUCLEOTIDE SEQUENCE [LARGE SCALE GENOMIC DNA]</scope>
    <source>
        <strain evidence="1">Daus_M_001</strain>
        <tissue evidence="1">Leg muscle</tissue>
    </source>
</reference>
<keyword evidence="2" id="KW-1185">Reference proteome</keyword>
<gene>
    <name evidence="1" type="ORF">PR048_016573</name>
</gene>
<proteinExistence type="predicted"/>
<evidence type="ECO:0000313" key="2">
    <source>
        <dbReference type="Proteomes" id="UP001159363"/>
    </source>
</evidence>
<protein>
    <submittedName>
        <fullName evidence="1">Uncharacterized protein</fullName>
    </submittedName>
</protein>
<dbReference type="PANTHER" id="PTHR46601:SF1">
    <property type="entry name" value="ADF-H DOMAIN-CONTAINING PROTEIN"/>
    <property type="match status" value="1"/>
</dbReference>
<comment type="caution">
    <text evidence="1">The sequence shown here is derived from an EMBL/GenBank/DDBJ whole genome shotgun (WGS) entry which is preliminary data.</text>
</comment>
<dbReference type="PANTHER" id="PTHR46601">
    <property type="entry name" value="ULP_PROTEASE DOMAIN-CONTAINING PROTEIN"/>
    <property type="match status" value="1"/>
</dbReference>
<organism evidence="1 2">
    <name type="scientific">Dryococelus australis</name>
    <dbReference type="NCBI Taxonomy" id="614101"/>
    <lineage>
        <taxon>Eukaryota</taxon>
        <taxon>Metazoa</taxon>
        <taxon>Ecdysozoa</taxon>
        <taxon>Arthropoda</taxon>
        <taxon>Hexapoda</taxon>
        <taxon>Insecta</taxon>
        <taxon>Pterygota</taxon>
        <taxon>Neoptera</taxon>
        <taxon>Polyneoptera</taxon>
        <taxon>Phasmatodea</taxon>
        <taxon>Verophasmatodea</taxon>
        <taxon>Anareolatae</taxon>
        <taxon>Phasmatidae</taxon>
        <taxon>Eurycanthinae</taxon>
        <taxon>Dryococelus</taxon>
    </lineage>
</organism>
<dbReference type="EMBL" id="JARBHB010000005">
    <property type="protein sequence ID" value="KAJ8884715.1"/>
    <property type="molecule type" value="Genomic_DNA"/>
</dbReference>
<name>A0ABQ9HK38_9NEOP</name>
<accession>A0ABQ9HK38</accession>
<dbReference type="Proteomes" id="UP001159363">
    <property type="component" value="Chromosome 4"/>
</dbReference>